<dbReference type="SUPFAM" id="SSF56925">
    <property type="entry name" value="OMPA-like"/>
    <property type="match status" value="1"/>
</dbReference>
<evidence type="ECO:0000313" key="3">
    <source>
        <dbReference type="Proteomes" id="UP000252733"/>
    </source>
</evidence>
<dbReference type="EMBL" id="QPIZ01000008">
    <property type="protein sequence ID" value="RCW36622.1"/>
    <property type="molecule type" value="Genomic_DNA"/>
</dbReference>
<proteinExistence type="predicted"/>
<protein>
    <submittedName>
        <fullName evidence="2">Outer membrane protein with beta-barrel domain</fullName>
    </submittedName>
</protein>
<accession>A0A2T0XAA7</accession>
<dbReference type="RefSeq" id="WP_106154381.1">
    <property type="nucleotide sequence ID" value="NZ_PVTS01000019.1"/>
</dbReference>
<feature type="domain" description="Outer membrane protein beta-barrel" evidence="1">
    <location>
        <begin position="44"/>
        <end position="189"/>
    </location>
</feature>
<reference evidence="2 3" key="1">
    <citation type="submission" date="2018-07" db="EMBL/GenBank/DDBJ databases">
        <title>Freshwater and sediment microbial communities from various areas in North America, analyzing microbe dynamics in response to fracking.</title>
        <authorList>
            <person name="Lamendella R."/>
        </authorList>
    </citation>
    <scope>NUCLEOTIDE SEQUENCE [LARGE SCALE GENOMIC DNA]</scope>
    <source>
        <strain evidence="2 3">160A</strain>
    </source>
</reference>
<keyword evidence="3" id="KW-1185">Reference proteome</keyword>
<dbReference type="AlphaFoldDB" id="A0A2T0XAA7"/>
<dbReference type="InterPro" id="IPR011250">
    <property type="entry name" value="OMP/PagP_B-barrel"/>
</dbReference>
<evidence type="ECO:0000313" key="2">
    <source>
        <dbReference type="EMBL" id="RCW36622.1"/>
    </source>
</evidence>
<dbReference type="InterPro" id="IPR025665">
    <property type="entry name" value="Beta-barrel_OMP_2"/>
</dbReference>
<gene>
    <name evidence="2" type="ORF">DFO77_10864</name>
</gene>
<dbReference type="Proteomes" id="UP000252733">
    <property type="component" value="Unassembled WGS sequence"/>
</dbReference>
<sequence>MKKIILSLGLILIVFSSVKGQEANSIRLSFVVEPQFSWLRPDVDGAESRGSRGGYNFGIVLDRFFAENYAFSTGLTINTTGGKLKYSDVENADIPEPELGDKDYKLRYLEIPLGLKLRSNDFRRFNIYGRFGLSPQINIEAKDDNDNNINEQVRLFDLGYHLGGGLEYSIGGSNAFMFGLTYHNGFLDITDEPYFDDKTTLGRLVFEIGFIF</sequence>
<comment type="caution">
    <text evidence="2">The sequence shown here is derived from an EMBL/GenBank/DDBJ whole genome shotgun (WGS) entry which is preliminary data.</text>
</comment>
<dbReference type="Pfam" id="PF13568">
    <property type="entry name" value="OMP_b-brl_2"/>
    <property type="match status" value="1"/>
</dbReference>
<name>A0A2T0XAA7_9BACT</name>
<dbReference type="OrthoDB" id="978236at2"/>
<evidence type="ECO:0000259" key="1">
    <source>
        <dbReference type="Pfam" id="PF13568"/>
    </source>
</evidence>
<organism evidence="2 3">
    <name type="scientific">Marinilabilia salmonicolor</name>
    <dbReference type="NCBI Taxonomy" id="989"/>
    <lineage>
        <taxon>Bacteria</taxon>
        <taxon>Pseudomonadati</taxon>
        <taxon>Bacteroidota</taxon>
        <taxon>Bacteroidia</taxon>
        <taxon>Marinilabiliales</taxon>
        <taxon>Marinilabiliaceae</taxon>
        <taxon>Marinilabilia</taxon>
    </lineage>
</organism>
<dbReference type="STRING" id="1168289.GCA_000259075_01743"/>